<dbReference type="PROSITE" id="PS51257">
    <property type="entry name" value="PROKAR_LIPOPROTEIN"/>
    <property type="match status" value="1"/>
</dbReference>
<evidence type="ECO:0000256" key="1">
    <source>
        <dbReference type="SAM" id="SignalP"/>
    </source>
</evidence>
<keyword evidence="1" id="KW-0732">Signal</keyword>
<sequence>MRRTSALVSSVATVAMLSAVLAGCAASPDDASACTPLITSGETSELVSATGAVGSKPTVDVPAPLVVDDAQRSVLVAGSGLVAQKGMTVDYDAVLLDAQTGDVVQATSFDGTAHPTRADERGAMYEAMVCAQPGSRIAVTASLGDSGLAGPNATEKDLERPLVIVLDVHGVYLGQANGINQLPADGMPVVVTAPDGTVGITIPSGIDIPDAARTSTIKLGSGPKLAEGDAVVVQLASWTWPADGSGPDQQSSTWDTNPQVITLTAEGSRRYPRPCSTTSSAFRLARSCSRCVRRAATARMPRSS</sequence>
<feature type="chain" id="PRO_5046653836" description="Peptidylprolyl isomerase" evidence="1">
    <location>
        <begin position="26"/>
        <end position="304"/>
    </location>
</feature>
<dbReference type="Proteomes" id="UP001157069">
    <property type="component" value="Unassembled WGS sequence"/>
</dbReference>
<evidence type="ECO:0000313" key="3">
    <source>
        <dbReference type="Proteomes" id="UP001157069"/>
    </source>
</evidence>
<proteinExistence type="predicted"/>
<gene>
    <name evidence="2" type="ORF">GCM10025869_32090</name>
</gene>
<keyword evidence="3" id="KW-1185">Reference proteome</keyword>
<evidence type="ECO:0000313" key="2">
    <source>
        <dbReference type="EMBL" id="GMA92680.1"/>
    </source>
</evidence>
<feature type="signal peptide" evidence="1">
    <location>
        <begin position="1"/>
        <end position="25"/>
    </location>
</feature>
<dbReference type="EMBL" id="BSVA01000001">
    <property type="protein sequence ID" value="GMA92680.1"/>
    <property type="molecule type" value="Genomic_DNA"/>
</dbReference>
<dbReference type="RefSeq" id="WP_284301465.1">
    <property type="nucleotide sequence ID" value="NZ_BSVA01000001.1"/>
</dbReference>
<protein>
    <recommendedName>
        <fullName evidence="4">Peptidylprolyl isomerase</fullName>
    </recommendedName>
</protein>
<name>A0ABQ6K0V1_9MICO</name>
<reference evidence="3" key="1">
    <citation type="journal article" date="2019" name="Int. J. Syst. Evol. Microbiol.">
        <title>The Global Catalogue of Microorganisms (GCM) 10K type strain sequencing project: providing services to taxonomists for standard genome sequencing and annotation.</title>
        <authorList>
            <consortium name="The Broad Institute Genomics Platform"/>
            <consortium name="The Broad Institute Genome Sequencing Center for Infectious Disease"/>
            <person name="Wu L."/>
            <person name="Ma J."/>
        </authorList>
    </citation>
    <scope>NUCLEOTIDE SEQUENCE [LARGE SCALE GENOMIC DNA]</scope>
    <source>
        <strain evidence="3">NBRC 108755</strain>
    </source>
</reference>
<evidence type="ECO:0008006" key="4">
    <source>
        <dbReference type="Google" id="ProtNLM"/>
    </source>
</evidence>
<organism evidence="2 3">
    <name type="scientific">Homoserinibacter gongjuensis</name>
    <dbReference type="NCBI Taxonomy" id="1162968"/>
    <lineage>
        <taxon>Bacteria</taxon>
        <taxon>Bacillati</taxon>
        <taxon>Actinomycetota</taxon>
        <taxon>Actinomycetes</taxon>
        <taxon>Micrococcales</taxon>
        <taxon>Microbacteriaceae</taxon>
        <taxon>Homoserinibacter</taxon>
    </lineage>
</organism>
<comment type="caution">
    <text evidence="2">The sequence shown here is derived from an EMBL/GenBank/DDBJ whole genome shotgun (WGS) entry which is preliminary data.</text>
</comment>
<accession>A0ABQ6K0V1</accession>